<evidence type="ECO:0000259" key="1">
    <source>
        <dbReference type="PROSITE" id="PS50245"/>
    </source>
</evidence>
<dbReference type="AlphaFoldDB" id="X6NDC7"/>
<dbReference type="SUPFAM" id="SSF74924">
    <property type="entry name" value="Cap-Gly domain"/>
    <property type="match status" value="1"/>
</dbReference>
<accession>X6NDC7</accession>
<evidence type="ECO:0000313" key="2">
    <source>
        <dbReference type="EMBL" id="ETO23332.1"/>
    </source>
</evidence>
<name>X6NDC7_RETFI</name>
<dbReference type="InterPro" id="IPR036859">
    <property type="entry name" value="CAP-Gly_dom_sf"/>
</dbReference>
<organism evidence="2 3">
    <name type="scientific">Reticulomyxa filosa</name>
    <dbReference type="NCBI Taxonomy" id="46433"/>
    <lineage>
        <taxon>Eukaryota</taxon>
        <taxon>Sar</taxon>
        <taxon>Rhizaria</taxon>
        <taxon>Retaria</taxon>
        <taxon>Foraminifera</taxon>
        <taxon>Monothalamids</taxon>
        <taxon>Reticulomyxidae</taxon>
        <taxon>Reticulomyxa</taxon>
    </lineage>
</organism>
<dbReference type="SMART" id="SM01052">
    <property type="entry name" value="CAP_GLY"/>
    <property type="match status" value="1"/>
</dbReference>
<dbReference type="PROSITE" id="PS50245">
    <property type="entry name" value="CAP_GLY_2"/>
    <property type="match status" value="1"/>
</dbReference>
<evidence type="ECO:0000313" key="3">
    <source>
        <dbReference type="Proteomes" id="UP000023152"/>
    </source>
</evidence>
<reference evidence="2 3" key="1">
    <citation type="journal article" date="2013" name="Curr. Biol.">
        <title>The Genome of the Foraminiferan Reticulomyxa filosa.</title>
        <authorList>
            <person name="Glockner G."/>
            <person name="Hulsmann N."/>
            <person name="Schleicher M."/>
            <person name="Noegel A.A."/>
            <person name="Eichinger L."/>
            <person name="Gallinger C."/>
            <person name="Pawlowski J."/>
            <person name="Sierra R."/>
            <person name="Euteneuer U."/>
            <person name="Pillet L."/>
            <person name="Moustafa A."/>
            <person name="Platzer M."/>
            <person name="Groth M."/>
            <person name="Szafranski K."/>
            <person name="Schliwa M."/>
        </authorList>
    </citation>
    <scope>NUCLEOTIDE SEQUENCE [LARGE SCALE GENOMIC DNA]</scope>
</reference>
<dbReference type="Proteomes" id="UP000023152">
    <property type="component" value="Unassembled WGS sequence"/>
</dbReference>
<dbReference type="InterPro" id="IPR000938">
    <property type="entry name" value="CAP-Gly_domain"/>
</dbReference>
<comment type="caution">
    <text evidence="2">The sequence shown here is derived from an EMBL/GenBank/DDBJ whole genome shotgun (WGS) entry which is preliminary data.</text>
</comment>
<protein>
    <recommendedName>
        <fullName evidence="1">CAP-Gly domain-containing protein</fullName>
    </recommendedName>
</protein>
<gene>
    <name evidence="2" type="ORF">RFI_13850</name>
</gene>
<proteinExistence type="predicted"/>
<dbReference type="Pfam" id="PF01302">
    <property type="entry name" value="CAP_GLY"/>
    <property type="match status" value="1"/>
</dbReference>
<dbReference type="OrthoDB" id="2130750at2759"/>
<dbReference type="Gene3D" id="2.30.30.190">
    <property type="entry name" value="CAP Gly-rich-like domain"/>
    <property type="match status" value="1"/>
</dbReference>
<keyword evidence="3" id="KW-1185">Reference proteome</keyword>
<sequence>MSVCLTQGDVVVAHLPTNITAIGLIRFIGIISGGGLTPYVGLETVEPIDHGHDGTINGQSYFSVQKGHGIHVELSKIIKKLTMEEVLLKLKEVIEMFKVISQSFEKSFEGITVNVFQWSSFNIKKQRQHRLAKQQKWHTKFTAKDIQD</sequence>
<dbReference type="EMBL" id="ASPP01010035">
    <property type="protein sequence ID" value="ETO23332.1"/>
    <property type="molecule type" value="Genomic_DNA"/>
</dbReference>
<feature type="domain" description="CAP-Gly" evidence="1">
    <location>
        <begin position="39"/>
        <end position="73"/>
    </location>
</feature>